<organism evidence="1">
    <name type="scientific">Sipha flava</name>
    <name type="common">yellow sugarcane aphid</name>
    <dbReference type="NCBI Taxonomy" id="143950"/>
    <lineage>
        <taxon>Eukaryota</taxon>
        <taxon>Metazoa</taxon>
        <taxon>Ecdysozoa</taxon>
        <taxon>Arthropoda</taxon>
        <taxon>Hexapoda</taxon>
        <taxon>Insecta</taxon>
        <taxon>Pterygota</taxon>
        <taxon>Neoptera</taxon>
        <taxon>Paraneoptera</taxon>
        <taxon>Hemiptera</taxon>
        <taxon>Sternorrhyncha</taxon>
        <taxon>Aphidomorpha</taxon>
        <taxon>Aphidoidea</taxon>
        <taxon>Aphididae</taxon>
        <taxon>Sipha</taxon>
    </lineage>
</organism>
<protein>
    <submittedName>
        <fullName evidence="1">Uncharacterized protein</fullName>
    </submittedName>
</protein>
<name>A0A2S2Q0Z8_9HEMI</name>
<evidence type="ECO:0000313" key="1">
    <source>
        <dbReference type="EMBL" id="MBY71445.1"/>
    </source>
</evidence>
<reference evidence="1" key="1">
    <citation type="submission" date="2018-04" db="EMBL/GenBank/DDBJ databases">
        <title>Transcriptome assembly of Sipha flava.</title>
        <authorList>
            <person name="Scully E.D."/>
            <person name="Geib S.M."/>
            <person name="Palmer N.A."/>
            <person name="Koch K."/>
            <person name="Bradshaw J."/>
            <person name="Heng-Moss T."/>
            <person name="Sarath G."/>
        </authorList>
    </citation>
    <scope>NUCLEOTIDE SEQUENCE</scope>
</reference>
<sequence>MLSACFTIWSSSKKTAFSVASPRKTSSEVLLRWCHSENSNMNEMDINSVGRAAFWRKKIKRIGTTGCKHVYNANCNIVSESVLQCVSLLNKRFGTSVSRRSSRIRIGHG</sequence>
<dbReference type="AlphaFoldDB" id="A0A2S2Q0Z8"/>
<accession>A0A2S2Q0Z8</accession>
<dbReference type="EMBL" id="GGMS01002242">
    <property type="protein sequence ID" value="MBY71445.1"/>
    <property type="molecule type" value="Transcribed_RNA"/>
</dbReference>
<proteinExistence type="predicted"/>
<gene>
    <name evidence="1" type="ORF">g.170148</name>
</gene>